<dbReference type="InterPro" id="IPR004381">
    <property type="entry name" value="Glycerate_kinase"/>
</dbReference>
<dbReference type="GO" id="GO:0008887">
    <property type="term" value="F:glycerate kinase activity"/>
    <property type="evidence" value="ECO:0007669"/>
    <property type="project" value="UniProtKB-UniRule"/>
</dbReference>
<dbReference type="PANTHER" id="PTHR21599">
    <property type="entry name" value="GLYCERATE KINASE"/>
    <property type="match status" value="1"/>
</dbReference>
<dbReference type="AlphaFoldDB" id="A0A0C5VB33"/>
<dbReference type="Gene3D" id="3.40.50.10350">
    <property type="entry name" value="Glycerate kinase, domain 1"/>
    <property type="match status" value="1"/>
</dbReference>
<dbReference type="SUPFAM" id="SSF110738">
    <property type="entry name" value="Glycerate kinase I"/>
    <property type="match status" value="1"/>
</dbReference>
<dbReference type="EMBL" id="CP007142">
    <property type="protein sequence ID" value="AJQ96555.1"/>
    <property type="molecule type" value="Genomic_DNA"/>
</dbReference>
<keyword evidence="6" id="KW-1185">Reference proteome</keyword>
<dbReference type="Gene3D" id="3.90.1510.10">
    <property type="entry name" value="Glycerate kinase, domain 2"/>
    <property type="match status" value="1"/>
</dbReference>
<dbReference type="OrthoDB" id="9774290at2"/>
<name>A0A0C5VB33_9GAMM</name>
<reference evidence="5 6" key="1">
    <citation type="submission" date="2014-01" db="EMBL/GenBank/DDBJ databases">
        <title>Full genme sequencing of cellulolytic bacterium Gynuella sunshinyii YC6258T gen. nov., sp. nov.</title>
        <authorList>
            <person name="Khan H."/>
            <person name="Chung E.J."/>
            <person name="Chung Y.R."/>
        </authorList>
    </citation>
    <scope>NUCLEOTIDE SEQUENCE [LARGE SCALE GENOMIC DNA]</scope>
    <source>
        <strain evidence="5 6">YC6258</strain>
    </source>
</reference>
<evidence type="ECO:0000313" key="5">
    <source>
        <dbReference type="EMBL" id="AJQ96555.1"/>
    </source>
</evidence>
<dbReference type="Proteomes" id="UP000032266">
    <property type="component" value="Chromosome"/>
</dbReference>
<dbReference type="PATRIC" id="fig|1445510.3.peg.4486"/>
<evidence type="ECO:0000313" key="6">
    <source>
        <dbReference type="Proteomes" id="UP000032266"/>
    </source>
</evidence>
<organism evidence="5 6">
    <name type="scientific">Gynuella sunshinyii YC6258</name>
    <dbReference type="NCBI Taxonomy" id="1445510"/>
    <lineage>
        <taxon>Bacteria</taxon>
        <taxon>Pseudomonadati</taxon>
        <taxon>Pseudomonadota</taxon>
        <taxon>Gammaproteobacteria</taxon>
        <taxon>Oceanospirillales</taxon>
        <taxon>Saccharospirillaceae</taxon>
        <taxon>Gynuella</taxon>
    </lineage>
</organism>
<dbReference type="PANTHER" id="PTHR21599:SF0">
    <property type="entry name" value="GLYCERATE KINASE"/>
    <property type="match status" value="1"/>
</dbReference>
<dbReference type="InterPro" id="IPR018193">
    <property type="entry name" value="Glyc_kinase_flavodox-like_fold"/>
</dbReference>
<dbReference type="GO" id="GO:0031388">
    <property type="term" value="P:organic acid phosphorylation"/>
    <property type="evidence" value="ECO:0007669"/>
    <property type="project" value="UniProtKB-UniRule"/>
</dbReference>
<dbReference type="PIRSF" id="PIRSF006078">
    <property type="entry name" value="GlxK"/>
    <property type="match status" value="1"/>
</dbReference>
<keyword evidence="3 4" id="KW-0418">Kinase</keyword>
<proteinExistence type="inferred from homology"/>
<sequence>MKIAIAPDSFKESMTAGEACATFAEGWLSQRSQDEFIFLPLADGGEGTTVAICNAVNGVIQHKKVRGPLDQEVNGFIGLWNNRHNAVIEIAAASGLDLLKRDERNPLLATSYGTGELIRYALDQGIKELVIGLGGSATNDGGAGLLQALGVQLLDKNDQQLPPGGIHLRDLARIDLSTLDPRIHDIHIQVASDVTNPLLGQNGASAVFGPQKGATPEQVVMLDQALERYVTVLEQTIGRQIRHLPGTGAAGGAGTALLSVLNAEFKAGIDLILDLMEFDRKISDCDLVVTGEGSLDYQSLMGKTPQGVLRRAVAANIPVIAVAGSITNNLEPLYDAGFTAVFGITQAVQTLEKAMQDGKTNMINCARNLARWWTLAHDTGKS</sequence>
<dbReference type="RefSeq" id="WP_044618544.1">
    <property type="nucleotide sequence ID" value="NZ_CP007142.1"/>
</dbReference>
<evidence type="ECO:0000256" key="3">
    <source>
        <dbReference type="ARBA" id="ARBA00022777"/>
    </source>
</evidence>
<dbReference type="KEGG" id="gsn:YC6258_04523"/>
<evidence type="ECO:0000256" key="2">
    <source>
        <dbReference type="ARBA" id="ARBA00022679"/>
    </source>
</evidence>
<evidence type="ECO:0000256" key="4">
    <source>
        <dbReference type="PIRNR" id="PIRNR006078"/>
    </source>
</evidence>
<dbReference type="InterPro" id="IPR036129">
    <property type="entry name" value="Glycerate_kinase_sf"/>
</dbReference>
<dbReference type="InterPro" id="IPR018197">
    <property type="entry name" value="Glycerate_kinase_RE-like"/>
</dbReference>
<evidence type="ECO:0000256" key="1">
    <source>
        <dbReference type="ARBA" id="ARBA00006284"/>
    </source>
</evidence>
<dbReference type="EC" id="2.7.1.31" evidence="5"/>
<gene>
    <name evidence="5" type="ORF">YC6258_04523</name>
</gene>
<protein>
    <submittedName>
        <fullName evidence="5">Glycerate kinase</fullName>
        <ecNumber evidence="5">2.7.1.31</ecNumber>
    </submittedName>
</protein>
<keyword evidence="2 4" id="KW-0808">Transferase</keyword>
<dbReference type="Pfam" id="PF02595">
    <property type="entry name" value="Gly_kinase"/>
    <property type="match status" value="1"/>
</dbReference>
<dbReference type="STRING" id="1445510.YC6258_04523"/>
<comment type="similarity">
    <text evidence="1 4">Belongs to the glycerate kinase type-1 family.</text>
</comment>
<accession>A0A0C5VB33</accession>
<dbReference type="NCBIfam" id="TIGR00045">
    <property type="entry name" value="glycerate kinase"/>
    <property type="match status" value="1"/>
</dbReference>
<dbReference type="HOGENOM" id="CLU_028255_0_1_6"/>